<evidence type="ECO:0000256" key="6">
    <source>
        <dbReference type="ARBA" id="ARBA00022475"/>
    </source>
</evidence>
<evidence type="ECO:0000256" key="4">
    <source>
        <dbReference type="ARBA" id="ARBA00017522"/>
    </source>
</evidence>
<feature type="transmembrane region" description="Helical" evidence="10">
    <location>
        <begin position="17"/>
        <end position="34"/>
    </location>
</feature>
<dbReference type="RefSeq" id="WP_074932226.1">
    <property type="nucleotide sequence ID" value="NZ_FORI01000007.1"/>
</dbReference>
<keyword evidence="9 10" id="KW-0472">Membrane</keyword>
<feature type="transmembrane region" description="Helical" evidence="10">
    <location>
        <begin position="135"/>
        <end position="155"/>
    </location>
</feature>
<comment type="similarity">
    <text evidence="3">Belongs to the nicotinamide ribonucleoside (NR) uptake permease (TC 4.B.1) family.</text>
</comment>
<feature type="transmembrane region" description="Helical" evidence="10">
    <location>
        <begin position="161"/>
        <end position="181"/>
    </location>
</feature>
<dbReference type="AlphaFoldDB" id="A0A1I3LKH7"/>
<evidence type="ECO:0000256" key="5">
    <source>
        <dbReference type="ARBA" id="ARBA00022448"/>
    </source>
</evidence>
<evidence type="ECO:0000256" key="10">
    <source>
        <dbReference type="SAM" id="Phobius"/>
    </source>
</evidence>
<comment type="function">
    <text evidence="1">Required for nicotinamide riboside transport across the inner membrane.</text>
</comment>
<keyword evidence="8 10" id="KW-1133">Transmembrane helix</keyword>
<keyword evidence="12" id="KW-1185">Reference proteome</keyword>
<comment type="subcellular location">
    <subcellularLocation>
        <location evidence="2">Cell membrane</location>
        <topology evidence="2">Multi-pass membrane protein</topology>
    </subcellularLocation>
</comment>
<feature type="transmembrane region" description="Helical" evidence="10">
    <location>
        <begin position="97"/>
        <end position="115"/>
    </location>
</feature>
<evidence type="ECO:0000256" key="9">
    <source>
        <dbReference type="ARBA" id="ARBA00023136"/>
    </source>
</evidence>
<evidence type="ECO:0000256" key="7">
    <source>
        <dbReference type="ARBA" id="ARBA00022692"/>
    </source>
</evidence>
<dbReference type="GO" id="GO:0034257">
    <property type="term" value="F:nicotinamide riboside transmembrane transporter activity"/>
    <property type="evidence" value="ECO:0007669"/>
    <property type="project" value="InterPro"/>
</dbReference>
<dbReference type="PANTHER" id="PTHR36122:SF2">
    <property type="entry name" value="NICOTINAMIDE RIBOSIDE TRANSPORTER PNUC"/>
    <property type="match status" value="1"/>
</dbReference>
<dbReference type="Proteomes" id="UP000182737">
    <property type="component" value="Unassembled WGS sequence"/>
</dbReference>
<evidence type="ECO:0000256" key="3">
    <source>
        <dbReference type="ARBA" id="ARBA00006669"/>
    </source>
</evidence>
<feature type="transmembrane region" description="Helical" evidence="10">
    <location>
        <begin position="74"/>
        <end position="91"/>
    </location>
</feature>
<keyword evidence="6" id="KW-1003">Cell membrane</keyword>
<dbReference type="GO" id="GO:0005886">
    <property type="term" value="C:plasma membrane"/>
    <property type="evidence" value="ECO:0007669"/>
    <property type="project" value="UniProtKB-SubCell"/>
</dbReference>
<reference evidence="12" key="1">
    <citation type="submission" date="2016-10" db="EMBL/GenBank/DDBJ databases">
        <authorList>
            <person name="Varghese N."/>
            <person name="Submissions S."/>
        </authorList>
    </citation>
    <scope>NUCLEOTIDE SEQUENCE [LARGE SCALE GENOMIC DNA]</scope>
    <source>
        <strain evidence="12">XBD1002</strain>
    </source>
</reference>
<dbReference type="OrthoDB" id="9791248at2"/>
<evidence type="ECO:0000256" key="1">
    <source>
        <dbReference type="ARBA" id="ARBA00002672"/>
    </source>
</evidence>
<protein>
    <recommendedName>
        <fullName evidence="4">Nicotinamide riboside transporter PnuC</fullName>
    </recommendedName>
</protein>
<feature type="transmembrane region" description="Helical" evidence="10">
    <location>
        <begin position="188"/>
        <end position="203"/>
    </location>
</feature>
<dbReference type="InterPro" id="IPR006419">
    <property type="entry name" value="NMN_transpt_PnuC"/>
</dbReference>
<dbReference type="Pfam" id="PF04973">
    <property type="entry name" value="NMN_transporter"/>
    <property type="match status" value="1"/>
</dbReference>
<organism evidence="11 12">
    <name type="scientific">Treponema bryantii</name>
    <dbReference type="NCBI Taxonomy" id="163"/>
    <lineage>
        <taxon>Bacteria</taxon>
        <taxon>Pseudomonadati</taxon>
        <taxon>Spirochaetota</taxon>
        <taxon>Spirochaetia</taxon>
        <taxon>Spirochaetales</taxon>
        <taxon>Treponemataceae</taxon>
        <taxon>Treponema</taxon>
    </lineage>
</organism>
<evidence type="ECO:0000256" key="2">
    <source>
        <dbReference type="ARBA" id="ARBA00004651"/>
    </source>
</evidence>
<evidence type="ECO:0000313" key="11">
    <source>
        <dbReference type="EMBL" id="SFI85207.1"/>
    </source>
</evidence>
<keyword evidence="7 10" id="KW-0812">Transmembrane</keyword>
<dbReference type="PANTHER" id="PTHR36122">
    <property type="entry name" value="NICOTINAMIDE RIBOSIDE TRANSPORTER PNUC"/>
    <property type="match status" value="1"/>
</dbReference>
<name>A0A1I3LKH7_9SPIR</name>
<feature type="transmembrane region" description="Helical" evidence="10">
    <location>
        <begin position="46"/>
        <end position="67"/>
    </location>
</feature>
<evidence type="ECO:0000313" key="12">
    <source>
        <dbReference type="Proteomes" id="UP000182737"/>
    </source>
</evidence>
<sequence>MAGIGEVRASIKDLKRYEWIMAAIMIGIAGLAVYKGFTDPNSKNPGWLTIVNFISAICGVFCVFLTAKASVSNFWFATVNTTVYIIYLGYWHIWGTFALELIVYFPINFISWFIWSKHRDEQKEHLTKSKRLTWYVDLIVAAGVVAFAVVAHAVLVKLHGTVPWLDAFTLAIGIVAVVLEMFRYREQYVLWIITDVIAVAMYIQHFDAVYLTKKSIYLIVAVIGLINWIKLNRTRNVENK</sequence>
<dbReference type="EMBL" id="FORI01000007">
    <property type="protein sequence ID" value="SFI85207.1"/>
    <property type="molecule type" value="Genomic_DNA"/>
</dbReference>
<gene>
    <name evidence="11" type="ORF">SAMN04487775_10741</name>
</gene>
<keyword evidence="5" id="KW-0813">Transport</keyword>
<proteinExistence type="inferred from homology"/>
<dbReference type="NCBIfam" id="TIGR01528">
    <property type="entry name" value="NMN_trans_PnuC"/>
    <property type="match status" value="1"/>
</dbReference>
<accession>A0A1I3LKH7</accession>
<evidence type="ECO:0000256" key="8">
    <source>
        <dbReference type="ARBA" id="ARBA00022989"/>
    </source>
</evidence>
<feature type="transmembrane region" description="Helical" evidence="10">
    <location>
        <begin position="215"/>
        <end position="231"/>
    </location>
</feature>